<accession>A0ACC0DBL0</accession>
<reference evidence="1 2" key="1">
    <citation type="journal article" date="2022" name="New Phytol.">
        <title>Ecological generalism drives hyperdiversity of secondary metabolite gene clusters in xylarialean endophytes.</title>
        <authorList>
            <person name="Franco M.E.E."/>
            <person name="Wisecaver J.H."/>
            <person name="Arnold A.E."/>
            <person name="Ju Y.M."/>
            <person name="Slot J.C."/>
            <person name="Ahrendt S."/>
            <person name="Moore L.P."/>
            <person name="Eastman K.E."/>
            <person name="Scott K."/>
            <person name="Konkel Z."/>
            <person name="Mondo S.J."/>
            <person name="Kuo A."/>
            <person name="Hayes R.D."/>
            <person name="Haridas S."/>
            <person name="Andreopoulos B."/>
            <person name="Riley R."/>
            <person name="LaButti K."/>
            <person name="Pangilinan J."/>
            <person name="Lipzen A."/>
            <person name="Amirebrahimi M."/>
            <person name="Yan J."/>
            <person name="Adam C."/>
            <person name="Keymanesh K."/>
            <person name="Ng V."/>
            <person name="Louie K."/>
            <person name="Northen T."/>
            <person name="Drula E."/>
            <person name="Henrissat B."/>
            <person name="Hsieh H.M."/>
            <person name="Youens-Clark K."/>
            <person name="Lutzoni F."/>
            <person name="Miadlikowska J."/>
            <person name="Eastwood D.C."/>
            <person name="Hamelin R.C."/>
            <person name="Grigoriev I.V."/>
            <person name="U'Ren J.M."/>
        </authorList>
    </citation>
    <scope>NUCLEOTIDE SEQUENCE [LARGE SCALE GENOMIC DNA]</scope>
    <source>
        <strain evidence="1 2">ER1909</strain>
    </source>
</reference>
<evidence type="ECO:0000313" key="1">
    <source>
        <dbReference type="EMBL" id="KAI6090120.1"/>
    </source>
</evidence>
<proteinExistence type="predicted"/>
<organism evidence="1 2">
    <name type="scientific">Hypoxylon rubiginosum</name>
    <dbReference type="NCBI Taxonomy" id="110542"/>
    <lineage>
        <taxon>Eukaryota</taxon>
        <taxon>Fungi</taxon>
        <taxon>Dikarya</taxon>
        <taxon>Ascomycota</taxon>
        <taxon>Pezizomycotina</taxon>
        <taxon>Sordariomycetes</taxon>
        <taxon>Xylariomycetidae</taxon>
        <taxon>Xylariales</taxon>
        <taxon>Hypoxylaceae</taxon>
        <taxon>Hypoxylon</taxon>
    </lineage>
</organism>
<evidence type="ECO:0000313" key="2">
    <source>
        <dbReference type="Proteomes" id="UP001497680"/>
    </source>
</evidence>
<keyword evidence="2" id="KW-1185">Reference proteome</keyword>
<protein>
    <submittedName>
        <fullName evidence="1">DNA-binding protein</fullName>
    </submittedName>
</protein>
<gene>
    <name evidence="1" type="ORF">F4821DRAFT_229652</name>
</gene>
<dbReference type="Proteomes" id="UP001497680">
    <property type="component" value="Unassembled WGS sequence"/>
</dbReference>
<keyword evidence="1" id="KW-0238">DNA-binding</keyword>
<dbReference type="EMBL" id="MU394292">
    <property type="protein sequence ID" value="KAI6090120.1"/>
    <property type="molecule type" value="Genomic_DNA"/>
</dbReference>
<sequence>MSLEPDEEPQEDQQSIPINQASHLLTSFTQFLTVCIHNILYYRSIYPAETFLTSRAYNLPVHQSRHPKVCSWIGDAIDAVEAQLVLGVVERIAVVIYDGRANVMERWMFDVASFPAWKGFKDAIGLRTEEEEMEPAEGAVEAENNTEAKVNWADVDEQLRATIRKLAFAGEKMTPLPEGCTFTIAVELRDEGEAPIGHPQPWIPTQSNLQTKSKEKQVPGRDVGGAKTTPLRAVEAGPLFFECWVEEGKAKEQPSSSTSS</sequence>
<comment type="caution">
    <text evidence="1">The sequence shown here is derived from an EMBL/GenBank/DDBJ whole genome shotgun (WGS) entry which is preliminary data.</text>
</comment>
<name>A0ACC0DBL0_9PEZI</name>